<keyword evidence="2" id="KW-1185">Reference proteome</keyword>
<gene>
    <name evidence="1" type="ORF">GCM10011578_053930</name>
</gene>
<organism evidence="1 2">
    <name type="scientific">Streptomyces fuscichromogenes</name>
    <dbReference type="NCBI Taxonomy" id="1324013"/>
    <lineage>
        <taxon>Bacteria</taxon>
        <taxon>Bacillati</taxon>
        <taxon>Actinomycetota</taxon>
        <taxon>Actinomycetes</taxon>
        <taxon>Kitasatosporales</taxon>
        <taxon>Streptomycetaceae</taxon>
        <taxon>Streptomyces</taxon>
    </lineage>
</organism>
<dbReference type="EMBL" id="BMML01000012">
    <property type="protein sequence ID" value="GGN22276.1"/>
    <property type="molecule type" value="Genomic_DNA"/>
</dbReference>
<accession>A0A917XGL8</accession>
<protein>
    <recommendedName>
        <fullName evidence="3">HEAT repeat domain-containing protein</fullName>
    </recommendedName>
</protein>
<reference evidence="1" key="2">
    <citation type="submission" date="2020-09" db="EMBL/GenBank/DDBJ databases">
        <authorList>
            <person name="Sun Q."/>
            <person name="Zhou Y."/>
        </authorList>
    </citation>
    <scope>NUCLEOTIDE SEQUENCE</scope>
    <source>
        <strain evidence="1">CGMCC 4.7110</strain>
    </source>
</reference>
<dbReference type="Proteomes" id="UP000653411">
    <property type="component" value="Unassembled WGS sequence"/>
</dbReference>
<dbReference type="AlphaFoldDB" id="A0A917XGL8"/>
<reference evidence="1" key="1">
    <citation type="journal article" date="2014" name="Int. J. Syst. Evol. Microbiol.">
        <title>Complete genome sequence of Corynebacterium casei LMG S-19264T (=DSM 44701T), isolated from a smear-ripened cheese.</title>
        <authorList>
            <consortium name="US DOE Joint Genome Institute (JGI-PGF)"/>
            <person name="Walter F."/>
            <person name="Albersmeier A."/>
            <person name="Kalinowski J."/>
            <person name="Ruckert C."/>
        </authorList>
    </citation>
    <scope>NUCLEOTIDE SEQUENCE</scope>
    <source>
        <strain evidence="1">CGMCC 4.7110</strain>
    </source>
</reference>
<sequence length="105" mass="11321">MSEGSTGCPVDWTIQAARLALTGDLHLLLPLLSGPDPEVRSVTAYVLAAATGDLSHVSSALQCRLAKEDDAVVRVSLVLAVAQLAREHQNDHAPRWARDLWSDPR</sequence>
<dbReference type="SUPFAM" id="SSF48371">
    <property type="entry name" value="ARM repeat"/>
    <property type="match status" value="1"/>
</dbReference>
<proteinExistence type="predicted"/>
<evidence type="ECO:0000313" key="2">
    <source>
        <dbReference type="Proteomes" id="UP000653411"/>
    </source>
</evidence>
<evidence type="ECO:0000313" key="1">
    <source>
        <dbReference type="EMBL" id="GGN22276.1"/>
    </source>
</evidence>
<name>A0A917XGL8_9ACTN</name>
<comment type="caution">
    <text evidence="1">The sequence shown here is derived from an EMBL/GenBank/DDBJ whole genome shotgun (WGS) entry which is preliminary data.</text>
</comment>
<dbReference type="InterPro" id="IPR016024">
    <property type="entry name" value="ARM-type_fold"/>
</dbReference>
<evidence type="ECO:0008006" key="3">
    <source>
        <dbReference type="Google" id="ProtNLM"/>
    </source>
</evidence>
<dbReference type="RefSeq" id="WP_229713374.1">
    <property type="nucleotide sequence ID" value="NZ_BMML01000012.1"/>
</dbReference>